<feature type="transmembrane region" description="Helical" evidence="7">
    <location>
        <begin position="109"/>
        <end position="126"/>
    </location>
</feature>
<dbReference type="InterPro" id="IPR011014">
    <property type="entry name" value="MscS_channel_TM-2"/>
</dbReference>
<dbReference type="GO" id="GO:0008381">
    <property type="term" value="F:mechanosensitive monoatomic ion channel activity"/>
    <property type="evidence" value="ECO:0007669"/>
    <property type="project" value="InterPro"/>
</dbReference>
<feature type="transmembrane region" description="Helical" evidence="7">
    <location>
        <begin position="146"/>
        <end position="164"/>
    </location>
</feature>
<reference evidence="11" key="1">
    <citation type="submission" date="2016-07" db="EMBL/GenBank/DDBJ databases">
        <title>Microvirga ossetica sp. nov. a new species of rhizobia isolated from root nodules of the legume species Vicia alpestris Steven originated from North Ossetia region in the Caucasus.</title>
        <authorList>
            <person name="Safronova V.I."/>
            <person name="Kuznetsova I.G."/>
            <person name="Sazanova A.L."/>
            <person name="Belimov A."/>
            <person name="Andronov E."/>
            <person name="Osledkin Y.S."/>
            <person name="Onishchuk O.P."/>
            <person name="Kurchak O.N."/>
            <person name="Shaposhnikov A.I."/>
            <person name="Willems A."/>
            <person name="Tikhonovich I.A."/>
        </authorList>
    </citation>
    <scope>NUCLEOTIDE SEQUENCE [LARGE SCALE GENOMIC DNA]</scope>
    <source>
        <strain evidence="11">V5/3M</strain>
    </source>
</reference>
<dbReference type="InterPro" id="IPR011066">
    <property type="entry name" value="MscS_channel_C_sf"/>
</dbReference>
<dbReference type="InterPro" id="IPR049142">
    <property type="entry name" value="MS_channel_1st"/>
</dbReference>
<name>A0A1B2EGQ6_9HYPH</name>
<keyword evidence="3" id="KW-1003">Cell membrane</keyword>
<dbReference type="Pfam" id="PF21082">
    <property type="entry name" value="MS_channel_3rd"/>
    <property type="match status" value="1"/>
</dbReference>
<evidence type="ECO:0000256" key="7">
    <source>
        <dbReference type="SAM" id="Phobius"/>
    </source>
</evidence>
<comment type="similarity">
    <text evidence="2">Belongs to the MscS (TC 1.A.23) family.</text>
</comment>
<feature type="transmembrane region" description="Helical" evidence="7">
    <location>
        <begin position="43"/>
        <end position="72"/>
    </location>
</feature>
<evidence type="ECO:0000256" key="1">
    <source>
        <dbReference type="ARBA" id="ARBA00004651"/>
    </source>
</evidence>
<dbReference type="SUPFAM" id="SSF82861">
    <property type="entry name" value="Mechanosensitive channel protein MscS (YggB), transmembrane region"/>
    <property type="match status" value="1"/>
</dbReference>
<evidence type="ECO:0000256" key="3">
    <source>
        <dbReference type="ARBA" id="ARBA00022475"/>
    </source>
</evidence>
<evidence type="ECO:0000256" key="6">
    <source>
        <dbReference type="ARBA" id="ARBA00023136"/>
    </source>
</evidence>
<dbReference type="Gene3D" id="2.30.30.60">
    <property type="match status" value="1"/>
</dbReference>
<evidence type="ECO:0008006" key="12">
    <source>
        <dbReference type="Google" id="ProtNLM"/>
    </source>
</evidence>
<keyword evidence="6 7" id="KW-0472">Membrane</keyword>
<dbReference type="PANTHER" id="PTHR30460:SF0">
    <property type="entry name" value="MODERATE CONDUCTANCE MECHANOSENSITIVE CHANNEL YBIO"/>
    <property type="match status" value="1"/>
</dbReference>
<organism evidence="11">
    <name type="scientific">Microvirga ossetica</name>
    <dbReference type="NCBI Taxonomy" id="1882682"/>
    <lineage>
        <taxon>Bacteria</taxon>
        <taxon>Pseudomonadati</taxon>
        <taxon>Pseudomonadota</taxon>
        <taxon>Alphaproteobacteria</taxon>
        <taxon>Hyphomicrobiales</taxon>
        <taxon>Methylobacteriaceae</taxon>
        <taxon>Microvirga</taxon>
    </lineage>
</organism>
<proteinExistence type="inferred from homology"/>
<evidence type="ECO:0000256" key="4">
    <source>
        <dbReference type="ARBA" id="ARBA00022692"/>
    </source>
</evidence>
<feature type="transmembrane region" description="Helical" evidence="7">
    <location>
        <begin position="198"/>
        <end position="220"/>
    </location>
</feature>
<keyword evidence="4 7" id="KW-0812">Transmembrane</keyword>
<evidence type="ECO:0000256" key="2">
    <source>
        <dbReference type="ARBA" id="ARBA00008017"/>
    </source>
</evidence>
<feature type="transmembrane region" description="Helical" evidence="7">
    <location>
        <begin position="226"/>
        <end position="245"/>
    </location>
</feature>
<dbReference type="KEGG" id="moc:BB934_13830"/>
<dbReference type="GO" id="GO:0005886">
    <property type="term" value="C:plasma membrane"/>
    <property type="evidence" value="ECO:0007669"/>
    <property type="project" value="UniProtKB-SubCell"/>
</dbReference>
<dbReference type="Gene3D" id="3.30.70.100">
    <property type="match status" value="1"/>
</dbReference>
<evidence type="ECO:0000313" key="11">
    <source>
        <dbReference type="EMBL" id="ANY79160.1"/>
    </source>
</evidence>
<dbReference type="InterPro" id="IPR023408">
    <property type="entry name" value="MscS_beta-dom_sf"/>
</dbReference>
<sequence length="434" mass="47286">MAYTLGLGLLAIALNVVWTRPPALDALPDETQHPARHRFTPWLLSLCLVALWGFWVVGFMRLFWLLAVALLLPPAIKVAQMASHHVSRPPSGSGAPSTPGLTAVFLDRGLRALLIAGAAFLLAYTLRIDLVEMTGRDTLLTRLLRGALSSVVILLVADLIWQVVKSLIDRRLSQTETLSPPGTEAAVRQARLRTLLPIFRNVIFVVLAVVAVMMALSALGVEIGPLIAGAGIVGVAVGFGSQTLVKDVFSGVFYLLDDAFRVGEYITSGSYKGTVESFGFRSVKLRHHRGPLFTVPFGVLGAVQNMSRDWVIDKLTIGVSYDSDFDKAKKLIKQIGKELAQDPEFAPNIIEPLKMQGVDQFGDYGIQIRLKMMTKPGEQFVIRRRALSLIKQAFDENGIRFAVPTVQVAGHEEVGPVAAYQAIKLVKPPPPAPE</sequence>
<accession>A0A1B2EGQ6</accession>
<dbReference type="AlphaFoldDB" id="A0A1B2EGQ6"/>
<feature type="domain" description="Mechanosensitive ion channel MscS" evidence="8">
    <location>
        <begin position="243"/>
        <end position="308"/>
    </location>
</feature>
<dbReference type="Gene3D" id="1.10.287.1260">
    <property type="match status" value="1"/>
</dbReference>
<dbReference type="SUPFAM" id="SSF82689">
    <property type="entry name" value="Mechanosensitive channel protein MscS (YggB), C-terminal domain"/>
    <property type="match status" value="1"/>
</dbReference>
<dbReference type="RefSeq" id="WP_099510168.1">
    <property type="nucleotide sequence ID" value="NZ_CP016616.1"/>
</dbReference>
<feature type="domain" description="Mechanosensitive ion channel transmembrane helices 2/3" evidence="10">
    <location>
        <begin position="201"/>
        <end position="242"/>
    </location>
</feature>
<keyword evidence="5 7" id="KW-1133">Transmembrane helix</keyword>
<dbReference type="PANTHER" id="PTHR30460">
    <property type="entry name" value="MODERATE CONDUCTANCE MECHANOSENSITIVE CHANNEL YBIO"/>
    <property type="match status" value="1"/>
</dbReference>
<gene>
    <name evidence="11" type="ORF">BB934_13830</name>
</gene>
<dbReference type="Pfam" id="PF21088">
    <property type="entry name" value="MS_channel_1st"/>
    <property type="match status" value="1"/>
</dbReference>
<evidence type="ECO:0000259" key="8">
    <source>
        <dbReference type="Pfam" id="PF00924"/>
    </source>
</evidence>
<dbReference type="SUPFAM" id="SSF50182">
    <property type="entry name" value="Sm-like ribonucleoproteins"/>
    <property type="match status" value="1"/>
</dbReference>
<evidence type="ECO:0000256" key="5">
    <source>
        <dbReference type="ARBA" id="ARBA00022989"/>
    </source>
</evidence>
<feature type="domain" description="Mechanosensitive ion channel MscS C-terminal" evidence="9">
    <location>
        <begin position="314"/>
        <end position="401"/>
    </location>
</feature>
<dbReference type="InterPro" id="IPR049278">
    <property type="entry name" value="MS_channel_C"/>
</dbReference>
<dbReference type="InterPro" id="IPR010920">
    <property type="entry name" value="LSM_dom_sf"/>
</dbReference>
<evidence type="ECO:0000259" key="10">
    <source>
        <dbReference type="Pfam" id="PF21088"/>
    </source>
</evidence>
<dbReference type="OrthoDB" id="9814206at2"/>
<dbReference type="InterPro" id="IPR006685">
    <property type="entry name" value="MscS_channel_2nd"/>
</dbReference>
<protein>
    <recommendedName>
        <fullName evidence="12">Mechanosensitive ion channel protein MscS</fullName>
    </recommendedName>
</protein>
<evidence type="ECO:0000259" key="9">
    <source>
        <dbReference type="Pfam" id="PF21082"/>
    </source>
</evidence>
<dbReference type="EMBL" id="CP016616">
    <property type="protein sequence ID" value="ANY79160.1"/>
    <property type="molecule type" value="Genomic_DNA"/>
</dbReference>
<dbReference type="InterPro" id="IPR045276">
    <property type="entry name" value="YbiO_bact"/>
</dbReference>
<dbReference type="Pfam" id="PF00924">
    <property type="entry name" value="MS_channel_2nd"/>
    <property type="match status" value="1"/>
</dbReference>
<comment type="subcellular location">
    <subcellularLocation>
        <location evidence="1">Cell membrane</location>
        <topology evidence="1">Multi-pass membrane protein</topology>
    </subcellularLocation>
</comment>